<name>A0A4Y9XMU3_9AGAM</name>
<protein>
    <submittedName>
        <fullName evidence="1">Uncharacterized protein</fullName>
    </submittedName>
</protein>
<comment type="caution">
    <text evidence="1">The sequence shown here is derived from an EMBL/GenBank/DDBJ whole genome shotgun (WGS) entry which is preliminary data.</text>
</comment>
<gene>
    <name evidence="1" type="ORF">EVG20_g11175</name>
</gene>
<sequence length="292" mass="32708">MLTVCRRPSNLKDGQAQHIDRADGERFGVLPRGDVDLAPAIYIGRARSDVETRAASLLGRLFENSGPCRLISRQLNISSGGELPSPRRGRAYTNLSERTSILDRARCSKRGGEEHVVRFDLDIPLGISYLHRSCDDEQQLAVGAQYHCPVRFAQCERQAGSCIVSSLAHWWSSCDAFERLGRFGQGTCAHEVLVANDESAASVTSRRATHEHLDDFSWILRVLEAVDMSFGRKGDNRRSQQLSWPFHGREHVQMQAGSPSAHVYVWSSRQAVLRALEYFRMAHCCGKNAVWV</sequence>
<reference evidence="1 2" key="1">
    <citation type="submission" date="2019-02" db="EMBL/GenBank/DDBJ databases">
        <title>Genome sequencing of the rare red list fungi Dentipellis fragilis.</title>
        <authorList>
            <person name="Buettner E."/>
            <person name="Kellner H."/>
        </authorList>
    </citation>
    <scope>NUCLEOTIDE SEQUENCE [LARGE SCALE GENOMIC DNA]</scope>
    <source>
        <strain evidence="1 2">DSM 105465</strain>
    </source>
</reference>
<proteinExistence type="predicted"/>
<dbReference type="EMBL" id="SEOQ01001618">
    <property type="protein sequence ID" value="TFY51078.1"/>
    <property type="molecule type" value="Genomic_DNA"/>
</dbReference>
<evidence type="ECO:0000313" key="2">
    <source>
        <dbReference type="Proteomes" id="UP000298327"/>
    </source>
</evidence>
<dbReference type="AlphaFoldDB" id="A0A4Y9XMU3"/>
<accession>A0A4Y9XMU3</accession>
<organism evidence="1 2">
    <name type="scientific">Dentipellis fragilis</name>
    <dbReference type="NCBI Taxonomy" id="205917"/>
    <lineage>
        <taxon>Eukaryota</taxon>
        <taxon>Fungi</taxon>
        <taxon>Dikarya</taxon>
        <taxon>Basidiomycota</taxon>
        <taxon>Agaricomycotina</taxon>
        <taxon>Agaricomycetes</taxon>
        <taxon>Russulales</taxon>
        <taxon>Hericiaceae</taxon>
        <taxon>Dentipellis</taxon>
    </lineage>
</organism>
<keyword evidence="2" id="KW-1185">Reference proteome</keyword>
<dbReference type="Proteomes" id="UP000298327">
    <property type="component" value="Unassembled WGS sequence"/>
</dbReference>
<evidence type="ECO:0000313" key="1">
    <source>
        <dbReference type="EMBL" id="TFY51078.1"/>
    </source>
</evidence>